<dbReference type="AlphaFoldDB" id="A0AAD5SM26"/>
<accession>A0AAD5SM26</accession>
<dbReference type="GO" id="GO:0016586">
    <property type="term" value="C:RSC-type complex"/>
    <property type="evidence" value="ECO:0007669"/>
    <property type="project" value="TreeGrafter"/>
</dbReference>
<evidence type="ECO:0000256" key="2">
    <source>
        <dbReference type="ARBA" id="ARBA00023163"/>
    </source>
</evidence>
<feature type="non-terminal residue" evidence="5">
    <location>
        <position position="275"/>
    </location>
</feature>
<protein>
    <submittedName>
        <fullName evidence="5">Chromatin structure-remodeling complex protein rsc9</fullName>
    </submittedName>
</protein>
<dbReference type="PANTHER" id="PTHR22970">
    <property type="entry name" value="AT-RICH INTERACTIVE DOMAIN-CONTAINING PROTEIN 2"/>
    <property type="match status" value="1"/>
</dbReference>
<keyword evidence="6" id="KW-1185">Reference proteome</keyword>
<name>A0AAD5SM26_9FUNG</name>
<dbReference type="SUPFAM" id="SSF48371">
    <property type="entry name" value="ARM repeat"/>
    <property type="match status" value="1"/>
</dbReference>
<dbReference type="EMBL" id="JADGJD010000209">
    <property type="protein sequence ID" value="KAJ3053425.1"/>
    <property type="molecule type" value="Genomic_DNA"/>
</dbReference>
<keyword evidence="3" id="KW-0539">Nucleus</keyword>
<reference evidence="5" key="1">
    <citation type="submission" date="2020-05" db="EMBL/GenBank/DDBJ databases">
        <title>Phylogenomic resolution of chytrid fungi.</title>
        <authorList>
            <person name="Stajich J.E."/>
            <person name="Amses K."/>
            <person name="Simmons R."/>
            <person name="Seto K."/>
            <person name="Myers J."/>
            <person name="Bonds A."/>
            <person name="Quandt C.A."/>
            <person name="Barry K."/>
            <person name="Liu P."/>
            <person name="Grigoriev I."/>
            <person name="Longcore J.E."/>
            <person name="James T.Y."/>
        </authorList>
    </citation>
    <scope>NUCLEOTIDE SEQUENCE</scope>
    <source>
        <strain evidence="5">JEL0318</strain>
    </source>
</reference>
<feature type="region of interest" description="Disordered" evidence="4">
    <location>
        <begin position="1"/>
        <end position="38"/>
    </location>
</feature>
<evidence type="ECO:0000313" key="6">
    <source>
        <dbReference type="Proteomes" id="UP001212841"/>
    </source>
</evidence>
<evidence type="ECO:0000256" key="4">
    <source>
        <dbReference type="SAM" id="MobiDB-lite"/>
    </source>
</evidence>
<evidence type="ECO:0000313" key="5">
    <source>
        <dbReference type="EMBL" id="KAJ3053425.1"/>
    </source>
</evidence>
<dbReference type="PANTHER" id="PTHR22970:SF14">
    <property type="entry name" value="AT-RICH INTERACTIVE DOMAIN-CONTAINING PROTEIN 2"/>
    <property type="match status" value="1"/>
</dbReference>
<evidence type="ECO:0000256" key="3">
    <source>
        <dbReference type="ARBA" id="ARBA00023242"/>
    </source>
</evidence>
<evidence type="ECO:0000256" key="1">
    <source>
        <dbReference type="ARBA" id="ARBA00023015"/>
    </source>
</evidence>
<dbReference type="InterPro" id="IPR016024">
    <property type="entry name" value="ARM-type_fold"/>
</dbReference>
<organism evidence="5 6">
    <name type="scientific">Rhizophlyctis rosea</name>
    <dbReference type="NCBI Taxonomy" id="64517"/>
    <lineage>
        <taxon>Eukaryota</taxon>
        <taxon>Fungi</taxon>
        <taxon>Fungi incertae sedis</taxon>
        <taxon>Chytridiomycota</taxon>
        <taxon>Chytridiomycota incertae sedis</taxon>
        <taxon>Chytridiomycetes</taxon>
        <taxon>Rhizophlyctidales</taxon>
        <taxon>Rhizophlyctidaceae</taxon>
        <taxon>Rhizophlyctis</taxon>
    </lineage>
</organism>
<keyword evidence="2" id="KW-0804">Transcription</keyword>
<dbReference type="Proteomes" id="UP001212841">
    <property type="component" value="Unassembled WGS sequence"/>
</dbReference>
<gene>
    <name evidence="5" type="primary">RSC9</name>
    <name evidence="5" type="ORF">HK097_004312</name>
</gene>
<comment type="caution">
    <text evidence="5">The sequence shown here is derived from an EMBL/GenBank/DDBJ whole genome shotgun (WGS) entry which is preliminary data.</text>
</comment>
<sequence length="275" mass="30823">MAVPAYPQMTFLPQVPKPKPPEPVRHVMPNPDDDGREEKYVSGNWKSRILLALQSGLPNEADWAFNKLIKLSFSHNFYQGIVPGILDALLDHASPFFDSLTLHISKSDFETLPKKPQYESNPDPIVSPITEISLFNTKKSGESLERALQVLHILRNMSFVPENASEFAGDYRLLHFLAKGMAVPGATFYVEVKHYVLEIFENIAGYYLIRTPKDFYLACLKRLLGGRDRAVVLSCVRSLTKLGGVEANADVLGKGVDDELVRRMLQLLLVPDEGI</sequence>
<dbReference type="InterPro" id="IPR052406">
    <property type="entry name" value="Chromatin_Remodeling_Comp"/>
</dbReference>
<proteinExistence type="predicted"/>
<keyword evidence="1" id="KW-0805">Transcription regulation</keyword>